<organism evidence="2">
    <name type="scientific">uncultured Sphingomonadaceae bacterium</name>
    <dbReference type="NCBI Taxonomy" id="169976"/>
    <lineage>
        <taxon>Bacteria</taxon>
        <taxon>Pseudomonadati</taxon>
        <taxon>Pseudomonadota</taxon>
        <taxon>Alphaproteobacteria</taxon>
        <taxon>Sphingomonadales</taxon>
        <taxon>Sphingomonadaceae</taxon>
        <taxon>environmental samples</taxon>
    </lineage>
</organism>
<feature type="region of interest" description="Disordered" evidence="1">
    <location>
        <begin position="41"/>
        <end position="78"/>
    </location>
</feature>
<protein>
    <submittedName>
        <fullName evidence="2">Uncharacterized protein</fullName>
    </submittedName>
</protein>
<reference evidence="2" key="1">
    <citation type="submission" date="2020-02" db="EMBL/GenBank/DDBJ databases">
        <authorList>
            <person name="Meier V. D."/>
        </authorList>
    </citation>
    <scope>NUCLEOTIDE SEQUENCE</scope>
    <source>
        <strain evidence="2">AVDCRST_MAG91</strain>
    </source>
</reference>
<sequence>EPAAIRQDRGARFRGPRQRRAARLRRLGRHVRRRDRVSLVVEGPASARRGAARRAGGRGLGRDRHPRREPPADMERQREGCLEHDVLADRAVPAGALHASAEAL</sequence>
<feature type="compositionally biased region" description="Basic and acidic residues" evidence="1">
    <location>
        <begin position="1"/>
        <end position="11"/>
    </location>
</feature>
<gene>
    <name evidence="2" type="ORF">AVDCRST_MAG91-1514</name>
</gene>
<feature type="non-terminal residue" evidence="2">
    <location>
        <position position="1"/>
    </location>
</feature>
<feature type="compositionally biased region" description="Basic and acidic residues" evidence="1">
    <location>
        <begin position="60"/>
        <end position="78"/>
    </location>
</feature>
<feature type="compositionally biased region" description="Basic residues" evidence="1">
    <location>
        <begin position="12"/>
        <end position="28"/>
    </location>
</feature>
<evidence type="ECO:0000256" key="1">
    <source>
        <dbReference type="SAM" id="MobiDB-lite"/>
    </source>
</evidence>
<proteinExistence type="predicted"/>
<feature type="region of interest" description="Disordered" evidence="1">
    <location>
        <begin position="1"/>
        <end position="28"/>
    </location>
</feature>
<feature type="non-terminal residue" evidence="2">
    <location>
        <position position="104"/>
    </location>
</feature>
<dbReference type="AlphaFoldDB" id="A0A6J4SYE8"/>
<dbReference type="EMBL" id="CADCVX010000293">
    <property type="protein sequence ID" value="CAA9509026.1"/>
    <property type="molecule type" value="Genomic_DNA"/>
</dbReference>
<evidence type="ECO:0000313" key="2">
    <source>
        <dbReference type="EMBL" id="CAA9509026.1"/>
    </source>
</evidence>
<name>A0A6J4SYE8_9SPHN</name>
<accession>A0A6J4SYE8</accession>